<reference evidence="2 3" key="1">
    <citation type="submission" date="2015-07" db="EMBL/GenBank/DDBJ databases">
        <title>Genome analysis of myxobacterium Chondromyces crocatus Cm c5 reveals a high potential for natural compound synthesis and the genetic basis for the loss of fruiting body formation.</title>
        <authorList>
            <person name="Zaburannyi N."/>
            <person name="Bunk B."/>
            <person name="Maier J."/>
            <person name="Overmann J."/>
            <person name="Mueller R."/>
        </authorList>
    </citation>
    <scope>NUCLEOTIDE SEQUENCE [LARGE SCALE GENOMIC DNA]</scope>
    <source>
        <strain evidence="2 3">Cm c5</strain>
    </source>
</reference>
<dbReference type="Pfam" id="PF13551">
    <property type="entry name" value="HTH_29"/>
    <property type="match status" value="1"/>
</dbReference>
<dbReference type="Proteomes" id="UP000067626">
    <property type="component" value="Chromosome"/>
</dbReference>
<dbReference type="InterPro" id="IPR009057">
    <property type="entry name" value="Homeodomain-like_sf"/>
</dbReference>
<evidence type="ECO:0008006" key="4">
    <source>
        <dbReference type="Google" id="ProtNLM"/>
    </source>
</evidence>
<evidence type="ECO:0000313" key="3">
    <source>
        <dbReference type="Proteomes" id="UP000067626"/>
    </source>
</evidence>
<proteinExistence type="predicted"/>
<dbReference type="STRING" id="52.CMC5_028640"/>
<evidence type="ECO:0000256" key="1">
    <source>
        <dbReference type="SAM" id="MobiDB-lite"/>
    </source>
</evidence>
<gene>
    <name evidence="2" type="ORF">CMC5_028640</name>
</gene>
<feature type="compositionally biased region" description="Gly residues" evidence="1">
    <location>
        <begin position="90"/>
        <end position="102"/>
    </location>
</feature>
<dbReference type="EMBL" id="CP012159">
    <property type="protein sequence ID" value="AKT38720.1"/>
    <property type="molecule type" value="Genomic_DNA"/>
</dbReference>
<dbReference type="KEGG" id="ccro:CMC5_028640"/>
<dbReference type="SUPFAM" id="SSF46689">
    <property type="entry name" value="Homeodomain-like"/>
    <property type="match status" value="1"/>
</dbReference>
<dbReference type="AlphaFoldDB" id="A0A0K1ECX4"/>
<evidence type="ECO:0000313" key="2">
    <source>
        <dbReference type="EMBL" id="AKT38720.1"/>
    </source>
</evidence>
<feature type="region of interest" description="Disordered" evidence="1">
    <location>
        <begin position="65"/>
        <end position="102"/>
    </location>
</feature>
<sequence>MPLVLSDEQRRSVEARIRPAKAEKRIVQRGQALLLMADGVPAPDIAQLLGVHCRTVEKWRRRFSSGDPVAKLTDAPRSGRPRSLSLGAGLHPGSGGGDPTSL</sequence>
<organism evidence="2 3">
    <name type="scientific">Chondromyces crocatus</name>
    <dbReference type="NCBI Taxonomy" id="52"/>
    <lineage>
        <taxon>Bacteria</taxon>
        <taxon>Pseudomonadati</taxon>
        <taxon>Myxococcota</taxon>
        <taxon>Polyangia</taxon>
        <taxon>Polyangiales</taxon>
        <taxon>Polyangiaceae</taxon>
        <taxon>Chondromyces</taxon>
    </lineage>
</organism>
<name>A0A0K1ECX4_CHOCO</name>
<accession>A0A0K1ECX4</accession>
<protein>
    <recommendedName>
        <fullName evidence="4">Transposase</fullName>
    </recommendedName>
</protein>
<keyword evidence="3" id="KW-1185">Reference proteome</keyword>